<evidence type="ECO:0000313" key="2">
    <source>
        <dbReference type="WBParaSite" id="PS1159_v2.g9662.t1"/>
    </source>
</evidence>
<sequence length="212" mass="24708">MYGEIPVLITELADTTLLTYVQGISKHENFLKPCLQYLWQITYALEYISEKKMIHRDVACRNILLKGKNIAKLADFGLCCFADPKTGIFKDSLNKKFPIKWLSLEALNECIFSEKSDVWAFGILCYEVFSYGSIPYSKMLNSEMIEFLKNGKRLEKPLNGPDYVYELMLNCWRENPSERSSFKEICKGIRIMLENETMKYGYLSLEKAFDEF</sequence>
<proteinExistence type="predicted"/>
<name>A0AC35GXQ3_9BILA</name>
<accession>A0AC35GXQ3</accession>
<dbReference type="Proteomes" id="UP000887580">
    <property type="component" value="Unplaced"/>
</dbReference>
<reference evidence="2" key="1">
    <citation type="submission" date="2022-11" db="UniProtKB">
        <authorList>
            <consortium name="WormBaseParasite"/>
        </authorList>
    </citation>
    <scope>IDENTIFICATION</scope>
</reference>
<organism evidence="1 2">
    <name type="scientific">Panagrolaimus sp. PS1159</name>
    <dbReference type="NCBI Taxonomy" id="55785"/>
    <lineage>
        <taxon>Eukaryota</taxon>
        <taxon>Metazoa</taxon>
        <taxon>Ecdysozoa</taxon>
        <taxon>Nematoda</taxon>
        <taxon>Chromadorea</taxon>
        <taxon>Rhabditida</taxon>
        <taxon>Tylenchina</taxon>
        <taxon>Panagrolaimomorpha</taxon>
        <taxon>Panagrolaimoidea</taxon>
        <taxon>Panagrolaimidae</taxon>
        <taxon>Panagrolaimus</taxon>
    </lineage>
</organism>
<protein>
    <submittedName>
        <fullName evidence="2">Protein kinase domain-containing protein</fullName>
    </submittedName>
</protein>
<dbReference type="WBParaSite" id="PS1159_v2.g9662.t1">
    <property type="protein sequence ID" value="PS1159_v2.g9662.t1"/>
    <property type="gene ID" value="PS1159_v2.g9662"/>
</dbReference>
<evidence type="ECO:0000313" key="1">
    <source>
        <dbReference type="Proteomes" id="UP000887580"/>
    </source>
</evidence>